<evidence type="ECO:0000256" key="1">
    <source>
        <dbReference type="SAM" id="MobiDB-lite"/>
    </source>
</evidence>
<keyword evidence="3" id="KW-1185">Reference proteome</keyword>
<dbReference type="Proteomes" id="UP001213681">
    <property type="component" value="Unassembled WGS sequence"/>
</dbReference>
<organism evidence="2 3">
    <name type="scientific">Penicillium daleae</name>
    <dbReference type="NCBI Taxonomy" id="63821"/>
    <lineage>
        <taxon>Eukaryota</taxon>
        <taxon>Fungi</taxon>
        <taxon>Dikarya</taxon>
        <taxon>Ascomycota</taxon>
        <taxon>Pezizomycotina</taxon>
        <taxon>Eurotiomycetes</taxon>
        <taxon>Eurotiomycetidae</taxon>
        <taxon>Eurotiales</taxon>
        <taxon>Aspergillaceae</taxon>
        <taxon>Penicillium</taxon>
    </lineage>
</organism>
<accession>A0AAD6C9B5</accession>
<proteinExistence type="predicted"/>
<gene>
    <name evidence="2" type="ORF">N7458_005687</name>
</gene>
<feature type="compositionally biased region" description="Gly residues" evidence="1">
    <location>
        <begin position="148"/>
        <end position="159"/>
    </location>
</feature>
<feature type="region of interest" description="Disordered" evidence="1">
    <location>
        <begin position="147"/>
        <end position="166"/>
    </location>
</feature>
<name>A0AAD6C9B5_9EURO</name>
<reference evidence="2" key="2">
    <citation type="journal article" date="2023" name="IMA Fungus">
        <title>Comparative genomic study of the Penicillium genus elucidates a diverse pangenome and 15 lateral gene transfer events.</title>
        <authorList>
            <person name="Petersen C."/>
            <person name="Sorensen T."/>
            <person name="Nielsen M.R."/>
            <person name="Sondergaard T.E."/>
            <person name="Sorensen J.L."/>
            <person name="Fitzpatrick D.A."/>
            <person name="Frisvad J.C."/>
            <person name="Nielsen K.L."/>
        </authorList>
    </citation>
    <scope>NUCLEOTIDE SEQUENCE</scope>
    <source>
        <strain evidence="2">IBT 16125</strain>
    </source>
</reference>
<protein>
    <submittedName>
        <fullName evidence="2">Uncharacterized protein</fullName>
    </submittedName>
</protein>
<comment type="caution">
    <text evidence="2">The sequence shown here is derived from an EMBL/GenBank/DDBJ whole genome shotgun (WGS) entry which is preliminary data.</text>
</comment>
<evidence type="ECO:0000313" key="2">
    <source>
        <dbReference type="EMBL" id="KAJ5454731.1"/>
    </source>
</evidence>
<reference evidence="2" key="1">
    <citation type="submission" date="2022-12" db="EMBL/GenBank/DDBJ databases">
        <authorList>
            <person name="Petersen C."/>
        </authorList>
    </citation>
    <scope>NUCLEOTIDE SEQUENCE</scope>
    <source>
        <strain evidence="2">IBT 16125</strain>
    </source>
</reference>
<dbReference type="AlphaFoldDB" id="A0AAD6C9B5"/>
<evidence type="ECO:0000313" key="3">
    <source>
        <dbReference type="Proteomes" id="UP001213681"/>
    </source>
</evidence>
<dbReference type="EMBL" id="JAPVEA010000005">
    <property type="protein sequence ID" value="KAJ5454731.1"/>
    <property type="molecule type" value="Genomic_DNA"/>
</dbReference>
<sequence length="166" mass="17737">MSAPIPVIVCGAMKGMANLVRTKMLPEYDVIYAGYNIAQSKHEVPQIISGNPPPPVSLHTQLGSNDFTVPPRAIITGGGYSEEMFQELYQDCIKACGSKENIPVPFFRASREITTRLAAEGNGPVPSSSEYPAAITERLKNKLKEAGIGPGIEGHGTGSNGEISFF</sequence>
<dbReference type="GeneID" id="81599312"/>
<dbReference type="RefSeq" id="XP_056767687.1">
    <property type="nucleotide sequence ID" value="XM_056909069.1"/>
</dbReference>